<sequence>MVEAGFANRFEKGSLLWWNADYTHYQVQACIPGYAYYLFVEYDACIGGNGNRLLADMIADEADFVAHPITADLSWYWTAFHTGIYPDGQLRASLNCISFFSRRALVHLAARRRAMSAPGEGLKFWPLGEAFVASEIEKAGFNFVPLGRYGDVSRYTWFPPILEADLVLPAGGHTFLHPVLDQKRYVASLLRQTHFVRHYFMPGSHLRRELRRFPGMVSRRQLYRAACTRAAQRLHIARGGL</sequence>
<evidence type="ECO:0000313" key="1">
    <source>
        <dbReference type="EMBL" id="PYD57992.1"/>
    </source>
</evidence>
<evidence type="ECO:0000313" key="2">
    <source>
        <dbReference type="Proteomes" id="UP000248257"/>
    </source>
</evidence>
<comment type="caution">
    <text evidence="1">The sequence shown here is derived from an EMBL/GenBank/DDBJ whole genome shotgun (WGS) entry which is preliminary data.</text>
</comment>
<dbReference type="Proteomes" id="UP000248257">
    <property type="component" value="Unassembled WGS sequence"/>
</dbReference>
<protein>
    <submittedName>
        <fullName evidence="1">Uncharacterized protein</fullName>
    </submittedName>
</protein>
<dbReference type="OrthoDB" id="7275721at2"/>
<organism evidence="1 2">
    <name type="scientific">Komagataeibacter xylinus</name>
    <name type="common">Gluconacetobacter xylinus</name>
    <dbReference type="NCBI Taxonomy" id="28448"/>
    <lineage>
        <taxon>Bacteria</taxon>
        <taxon>Pseudomonadati</taxon>
        <taxon>Pseudomonadota</taxon>
        <taxon>Alphaproteobacteria</taxon>
        <taxon>Acetobacterales</taxon>
        <taxon>Acetobacteraceae</taxon>
        <taxon>Komagataeibacter</taxon>
    </lineage>
</organism>
<keyword evidence="2" id="KW-1185">Reference proteome</keyword>
<dbReference type="AlphaFoldDB" id="A0A318PKE2"/>
<gene>
    <name evidence="1" type="ORF">CFR75_04295</name>
</gene>
<dbReference type="EMBL" id="NKUC01000005">
    <property type="protein sequence ID" value="PYD57992.1"/>
    <property type="molecule type" value="Genomic_DNA"/>
</dbReference>
<accession>A0A318PKE2</accession>
<reference evidence="1 2" key="1">
    <citation type="submission" date="2017-07" db="EMBL/GenBank/DDBJ databases">
        <title>A draft genome sequence of Komagataeibacter xylinus LMG 1515.</title>
        <authorList>
            <person name="Skraban J."/>
            <person name="Cleenwerck I."/>
            <person name="Vandamme P."/>
            <person name="Trcek J."/>
        </authorList>
    </citation>
    <scope>NUCLEOTIDE SEQUENCE [LARGE SCALE GENOMIC DNA]</scope>
    <source>
        <strain evidence="1 2">LMG 1515</strain>
    </source>
</reference>
<name>A0A318PKE2_KOMXY</name>
<proteinExistence type="predicted"/>